<protein>
    <submittedName>
        <fullName evidence="1">Membrane dipeptidase</fullName>
    </submittedName>
</protein>
<dbReference type="PROSITE" id="PS51365">
    <property type="entry name" value="RENAL_DIPEPTIDASE_2"/>
    <property type="match status" value="1"/>
</dbReference>
<dbReference type="GO" id="GO:0006508">
    <property type="term" value="P:proteolysis"/>
    <property type="evidence" value="ECO:0007669"/>
    <property type="project" value="InterPro"/>
</dbReference>
<gene>
    <name evidence="1" type="ORF">CCE28_08295</name>
</gene>
<dbReference type="CDD" id="cd01301">
    <property type="entry name" value="rDP_like"/>
    <property type="match status" value="1"/>
</dbReference>
<evidence type="ECO:0000313" key="1">
    <source>
        <dbReference type="EMBL" id="PAB59944.1"/>
    </source>
</evidence>
<organism evidence="1 2">
    <name type="scientific">Anaeromicrobium sediminis</name>
    <dbReference type="NCBI Taxonomy" id="1478221"/>
    <lineage>
        <taxon>Bacteria</taxon>
        <taxon>Bacillati</taxon>
        <taxon>Bacillota</taxon>
        <taxon>Clostridia</taxon>
        <taxon>Peptostreptococcales</taxon>
        <taxon>Thermotaleaceae</taxon>
        <taxon>Anaeromicrobium</taxon>
    </lineage>
</organism>
<dbReference type="InterPro" id="IPR008257">
    <property type="entry name" value="Pept_M19"/>
</dbReference>
<dbReference type="PANTHER" id="PTHR10443">
    <property type="entry name" value="MICROSOMAL DIPEPTIDASE"/>
    <property type="match status" value="1"/>
</dbReference>
<dbReference type="Pfam" id="PF01244">
    <property type="entry name" value="Peptidase_M19"/>
    <property type="match status" value="1"/>
</dbReference>
<dbReference type="PANTHER" id="PTHR10443:SF12">
    <property type="entry name" value="DIPEPTIDASE"/>
    <property type="match status" value="1"/>
</dbReference>
<dbReference type="GO" id="GO:0070573">
    <property type="term" value="F:metallodipeptidase activity"/>
    <property type="evidence" value="ECO:0007669"/>
    <property type="project" value="InterPro"/>
</dbReference>
<dbReference type="Gene3D" id="3.20.20.140">
    <property type="entry name" value="Metal-dependent hydrolases"/>
    <property type="match status" value="1"/>
</dbReference>
<evidence type="ECO:0000313" key="2">
    <source>
        <dbReference type="Proteomes" id="UP000216024"/>
    </source>
</evidence>
<accession>A0A267MK37</accession>
<reference evidence="1 2" key="1">
    <citation type="submission" date="2017-06" db="EMBL/GenBank/DDBJ databases">
        <title>Draft genome sequence of anaerobic fermentative bacterium Anaeromicrobium sediminis DY2726D isolated from West Pacific Ocean sediments.</title>
        <authorList>
            <person name="Zeng X."/>
        </authorList>
    </citation>
    <scope>NUCLEOTIDE SEQUENCE [LARGE SCALE GENOMIC DNA]</scope>
    <source>
        <strain evidence="1 2">DY2726D</strain>
    </source>
</reference>
<name>A0A267MK37_9FIRM</name>
<sequence>MKITIDGHFDLLYDVLRKRQMGKTHVIENDFLDDLKKGGVNVLVSSLFIDSQFIPEMALRRGLDQINSLYEEIEESGDKIQLCKNVDDMNKALELNKLGIFLSFEGIEPIYNDLGLLRIFYELGVRLMGLTWSRRNYAADGVYFSPVEEGQVGGLTNFGYRVVRRAQELGIIIDVSHLNEPGFWDLMKITKDPIIASHSNCKGLVDVSRNLSDEQIRAIAHTGGVIGINAANMFVSKDNNSANYKSYVNHVDYICNLVGHKHVALGFDLCDHIRKYEYKEDKDNKFFDVIKNHSQVYKIKEELKLRGYTEEHIDDILGQNWIRVYDKVLK</sequence>
<dbReference type="EMBL" id="NIBG01000005">
    <property type="protein sequence ID" value="PAB59944.1"/>
    <property type="molecule type" value="Genomic_DNA"/>
</dbReference>
<keyword evidence="2" id="KW-1185">Reference proteome</keyword>
<dbReference type="RefSeq" id="WP_095132865.1">
    <property type="nucleotide sequence ID" value="NZ_NIBG01000005.1"/>
</dbReference>
<dbReference type="Proteomes" id="UP000216024">
    <property type="component" value="Unassembled WGS sequence"/>
</dbReference>
<dbReference type="OrthoDB" id="9804920at2"/>
<proteinExistence type="predicted"/>
<comment type="caution">
    <text evidence="1">The sequence shown here is derived from an EMBL/GenBank/DDBJ whole genome shotgun (WGS) entry which is preliminary data.</text>
</comment>
<dbReference type="SUPFAM" id="SSF51556">
    <property type="entry name" value="Metallo-dependent hydrolases"/>
    <property type="match status" value="1"/>
</dbReference>
<dbReference type="InterPro" id="IPR032466">
    <property type="entry name" value="Metal_Hydrolase"/>
</dbReference>
<dbReference type="AlphaFoldDB" id="A0A267MK37"/>